<organism evidence="1 2">
    <name type="scientific">Novipirellula galeiformis</name>
    <dbReference type="NCBI Taxonomy" id="2528004"/>
    <lineage>
        <taxon>Bacteria</taxon>
        <taxon>Pseudomonadati</taxon>
        <taxon>Planctomycetota</taxon>
        <taxon>Planctomycetia</taxon>
        <taxon>Pirellulales</taxon>
        <taxon>Pirellulaceae</taxon>
        <taxon>Novipirellula</taxon>
    </lineage>
</organism>
<dbReference type="InterPro" id="IPR003489">
    <property type="entry name" value="RHF/RaiA"/>
</dbReference>
<dbReference type="EMBL" id="SJPT01000009">
    <property type="protein sequence ID" value="TWU20278.1"/>
    <property type="molecule type" value="Genomic_DNA"/>
</dbReference>
<dbReference type="AlphaFoldDB" id="A0A5C6C7Y7"/>
<dbReference type="InterPro" id="IPR036567">
    <property type="entry name" value="RHF-like"/>
</dbReference>
<reference evidence="1 2" key="1">
    <citation type="submission" date="2019-02" db="EMBL/GenBank/DDBJ databases">
        <title>Deep-cultivation of Planctomycetes and their phenomic and genomic characterization uncovers novel biology.</title>
        <authorList>
            <person name="Wiegand S."/>
            <person name="Jogler M."/>
            <person name="Boedeker C."/>
            <person name="Pinto D."/>
            <person name="Vollmers J."/>
            <person name="Rivas-Marin E."/>
            <person name="Kohn T."/>
            <person name="Peeters S.H."/>
            <person name="Heuer A."/>
            <person name="Rast P."/>
            <person name="Oberbeckmann S."/>
            <person name="Bunk B."/>
            <person name="Jeske O."/>
            <person name="Meyerdierks A."/>
            <person name="Storesund J.E."/>
            <person name="Kallscheuer N."/>
            <person name="Luecker S."/>
            <person name="Lage O.M."/>
            <person name="Pohl T."/>
            <person name="Merkel B.J."/>
            <person name="Hornburger P."/>
            <person name="Mueller R.-W."/>
            <person name="Bruemmer F."/>
            <person name="Labrenz M."/>
            <person name="Spormann A.M."/>
            <person name="Op Den Camp H."/>
            <person name="Overmann J."/>
            <person name="Amann R."/>
            <person name="Jetten M.S.M."/>
            <person name="Mascher T."/>
            <person name="Medema M.H."/>
            <person name="Devos D.P."/>
            <person name="Kaster A.-K."/>
            <person name="Ovreas L."/>
            <person name="Rohde M."/>
            <person name="Galperin M.Y."/>
            <person name="Jogler C."/>
        </authorList>
    </citation>
    <scope>NUCLEOTIDE SEQUENCE [LARGE SCALE GENOMIC DNA]</scope>
    <source>
        <strain evidence="1 2">Pla52o</strain>
    </source>
</reference>
<evidence type="ECO:0000313" key="1">
    <source>
        <dbReference type="EMBL" id="TWU20278.1"/>
    </source>
</evidence>
<comment type="caution">
    <text evidence="1">The sequence shown here is derived from an EMBL/GenBank/DDBJ whole genome shotgun (WGS) entry which is preliminary data.</text>
</comment>
<accession>A0A5C6C7Y7</accession>
<keyword evidence="2" id="KW-1185">Reference proteome</keyword>
<protein>
    <recommendedName>
        <fullName evidence="3">Sigma 54 modulation protein / S30EA ribosomal protein</fullName>
    </recommendedName>
</protein>
<sequence length="139" mass="15508">MKLDISSNRIVIGNSLRNHIEERLNQSFQRLERWVQKVSICLDDINGPRGGVCKQCRVVVTLNGVESVVVTETGDSVGASLSQAIRRAGYALKRRVKSKQHRRTKQVKRLHSDPIVLAASVVDSELGELAEPTELHKVE</sequence>
<dbReference type="Proteomes" id="UP000316304">
    <property type="component" value="Unassembled WGS sequence"/>
</dbReference>
<dbReference type="SUPFAM" id="SSF69754">
    <property type="entry name" value="Ribosome binding protein Y (YfiA homologue)"/>
    <property type="match status" value="1"/>
</dbReference>
<dbReference type="OrthoDB" id="121633at2"/>
<dbReference type="RefSeq" id="WP_146596781.1">
    <property type="nucleotide sequence ID" value="NZ_SJPT01000009.1"/>
</dbReference>
<dbReference type="Pfam" id="PF02482">
    <property type="entry name" value="Ribosomal_S30AE"/>
    <property type="match status" value="1"/>
</dbReference>
<name>A0A5C6C7Y7_9BACT</name>
<dbReference type="Gene3D" id="3.30.160.100">
    <property type="entry name" value="Ribosome hibernation promotion factor-like"/>
    <property type="match status" value="1"/>
</dbReference>
<proteinExistence type="predicted"/>
<evidence type="ECO:0000313" key="2">
    <source>
        <dbReference type="Proteomes" id="UP000316304"/>
    </source>
</evidence>
<evidence type="ECO:0008006" key="3">
    <source>
        <dbReference type="Google" id="ProtNLM"/>
    </source>
</evidence>
<gene>
    <name evidence="1" type="ORF">Pla52o_47960</name>
</gene>